<dbReference type="Proteomes" id="UP000179524">
    <property type="component" value="Unassembled WGS sequence"/>
</dbReference>
<keyword evidence="1" id="KW-0812">Transmembrane</keyword>
<accession>A0A1S2LJI9</accession>
<dbReference type="RefSeq" id="WP_071310019.1">
    <property type="nucleotide sequence ID" value="NZ_MLQR01000030.1"/>
</dbReference>
<comment type="caution">
    <text evidence="2">The sequence shown here is derived from an EMBL/GenBank/DDBJ whole genome shotgun (WGS) entry which is preliminary data.</text>
</comment>
<sequence>MEKNKFYQKKWFAWVCLILLAPVGIFLMWRYKHHSVPLRSIASVIFGLIFLVAIFSDDTNEVSQNESDQEVVETTGEVNEPIEENETTEVEEDHTEILEFNGEMSLETADSNVTVNINSNVPDGGIFEVTVVNGNFDVVSEFLEIKGGSIKHTFDISDWPVGYISGIASLRFNYEENPQPEHIKAIYGETGEKMTGELVQENHLDGYNGVISIDTVPYPDETTVLAKQSELFDEAINEMISLGEGIIKSIKPMTGDDWKIVDVVISDAWYHSQEYEKERFAEQVGNAIENIVLNSGKATGTVSVYFKDEYGKEVATPKILGGYNIKR</sequence>
<reference evidence="2 3" key="1">
    <citation type="submission" date="2016-10" db="EMBL/GenBank/DDBJ databases">
        <title>Draft genome sequences of four alkaliphilic bacteria belonging to the Anaerobacillus genus.</title>
        <authorList>
            <person name="Bassil N.M."/>
            <person name="Lloyd J.R."/>
        </authorList>
    </citation>
    <scope>NUCLEOTIDE SEQUENCE [LARGE SCALE GENOMIC DNA]</scope>
    <source>
        <strain evidence="2 3">DSM 18345</strain>
    </source>
</reference>
<keyword evidence="3" id="KW-1185">Reference proteome</keyword>
<keyword evidence="1" id="KW-1133">Transmembrane helix</keyword>
<evidence type="ECO:0000313" key="2">
    <source>
        <dbReference type="EMBL" id="OIJ12699.1"/>
    </source>
</evidence>
<dbReference type="AlphaFoldDB" id="A0A1S2LJI9"/>
<proteinExistence type="predicted"/>
<organism evidence="2 3">
    <name type="scientific">Anaerobacillus alkalilacustris</name>
    <dbReference type="NCBI Taxonomy" id="393763"/>
    <lineage>
        <taxon>Bacteria</taxon>
        <taxon>Bacillati</taxon>
        <taxon>Bacillota</taxon>
        <taxon>Bacilli</taxon>
        <taxon>Bacillales</taxon>
        <taxon>Bacillaceae</taxon>
        <taxon>Anaerobacillus</taxon>
    </lineage>
</organism>
<evidence type="ECO:0000256" key="1">
    <source>
        <dbReference type="SAM" id="Phobius"/>
    </source>
</evidence>
<keyword evidence="1" id="KW-0472">Membrane</keyword>
<evidence type="ECO:0000313" key="3">
    <source>
        <dbReference type="Proteomes" id="UP000179524"/>
    </source>
</evidence>
<feature type="transmembrane region" description="Helical" evidence="1">
    <location>
        <begin position="12"/>
        <end position="29"/>
    </location>
</feature>
<name>A0A1S2LJI9_9BACI</name>
<dbReference type="EMBL" id="MLQR01000030">
    <property type="protein sequence ID" value="OIJ12699.1"/>
    <property type="molecule type" value="Genomic_DNA"/>
</dbReference>
<protein>
    <submittedName>
        <fullName evidence="2">Uncharacterized protein</fullName>
    </submittedName>
</protein>
<dbReference type="OrthoDB" id="2081756at2"/>
<feature type="transmembrane region" description="Helical" evidence="1">
    <location>
        <begin position="36"/>
        <end position="55"/>
    </location>
</feature>
<gene>
    <name evidence="2" type="ORF">BKP37_12935</name>
</gene>